<keyword evidence="8" id="KW-1185">Reference proteome</keyword>
<feature type="transmembrane region" description="Helical" evidence="4">
    <location>
        <begin position="187"/>
        <end position="209"/>
    </location>
</feature>
<gene>
    <name evidence="7" type="ORF">HK099_002617</name>
</gene>
<dbReference type="PROSITE" id="PS50002">
    <property type="entry name" value="SH3"/>
    <property type="match status" value="1"/>
</dbReference>
<feature type="domain" description="SH3" evidence="6">
    <location>
        <begin position="337"/>
        <end position="398"/>
    </location>
</feature>
<evidence type="ECO:0000256" key="1">
    <source>
        <dbReference type="ARBA" id="ARBA00022443"/>
    </source>
</evidence>
<evidence type="ECO:0000256" key="5">
    <source>
        <dbReference type="SAM" id="SignalP"/>
    </source>
</evidence>
<evidence type="ECO:0000259" key="6">
    <source>
        <dbReference type="PROSITE" id="PS50002"/>
    </source>
</evidence>
<proteinExistence type="predicted"/>
<dbReference type="InterPro" id="IPR036028">
    <property type="entry name" value="SH3-like_dom_sf"/>
</dbReference>
<evidence type="ECO:0000313" key="8">
    <source>
        <dbReference type="Proteomes" id="UP001211065"/>
    </source>
</evidence>
<keyword evidence="5" id="KW-0732">Signal</keyword>
<dbReference type="Proteomes" id="UP001211065">
    <property type="component" value="Unassembled WGS sequence"/>
</dbReference>
<name>A0AAD5Y1A0_9FUNG</name>
<organism evidence="7 8">
    <name type="scientific">Clydaea vesicula</name>
    <dbReference type="NCBI Taxonomy" id="447962"/>
    <lineage>
        <taxon>Eukaryota</taxon>
        <taxon>Fungi</taxon>
        <taxon>Fungi incertae sedis</taxon>
        <taxon>Chytridiomycota</taxon>
        <taxon>Chytridiomycota incertae sedis</taxon>
        <taxon>Chytridiomycetes</taxon>
        <taxon>Lobulomycetales</taxon>
        <taxon>Lobulomycetaceae</taxon>
        <taxon>Clydaea</taxon>
    </lineage>
</organism>
<feature type="region of interest" description="Disordered" evidence="3">
    <location>
        <begin position="401"/>
        <end position="423"/>
    </location>
</feature>
<dbReference type="InterPro" id="IPR001452">
    <property type="entry name" value="SH3_domain"/>
</dbReference>
<keyword evidence="4" id="KW-0812">Transmembrane</keyword>
<reference evidence="7" key="1">
    <citation type="submission" date="2020-05" db="EMBL/GenBank/DDBJ databases">
        <title>Phylogenomic resolution of chytrid fungi.</title>
        <authorList>
            <person name="Stajich J.E."/>
            <person name="Amses K."/>
            <person name="Simmons R."/>
            <person name="Seto K."/>
            <person name="Myers J."/>
            <person name="Bonds A."/>
            <person name="Quandt C.A."/>
            <person name="Barry K."/>
            <person name="Liu P."/>
            <person name="Grigoriev I."/>
            <person name="Longcore J.E."/>
            <person name="James T.Y."/>
        </authorList>
    </citation>
    <scope>NUCLEOTIDE SEQUENCE</scope>
    <source>
        <strain evidence="7">JEL0476</strain>
    </source>
</reference>
<dbReference type="SMART" id="SM00326">
    <property type="entry name" value="SH3"/>
    <property type="match status" value="1"/>
</dbReference>
<sequence length="423" mass="46740">MIVLFLIAVSSSVNFTDVKSFDEYLLNSMPNSNIYQKTFQTFYGCPNYLGLYERFHISTMCYFLVQQSGCPQPSNIVPLCKESCDSFLNSQKEIFTNATTCNQTVTETLKSQRNENPYKNFCATLPSLSNTSCSLGQEPESLQCGFMDKAEATSMCSTVMKQDKCCTDFMESQLRALDAVLNAPNNIGLIVGIATTAVLVLIILFFLYIRGKRWSKQATSAVPMSIADKKVSVIGHIARGAGFKNSFIQPLPPKKANLDSLYSQAPTAVSVNTGNQSKFKVIRKNNDEVPTLPPLSDMLKSKTTNANKSRQDLESGNKLFENNTLSTSMEFPKASKENPIRMVVIDTYNAALDDELQLTIDDIVIAEETFDDGWALGKNLTTNRIGAFPLACCLPVESDRSSRRDTRVGGRNSSLYNSVMPAV</sequence>
<dbReference type="EMBL" id="JADGJW010000189">
    <property type="protein sequence ID" value="KAJ3222151.1"/>
    <property type="molecule type" value="Genomic_DNA"/>
</dbReference>
<evidence type="ECO:0000313" key="7">
    <source>
        <dbReference type="EMBL" id="KAJ3222151.1"/>
    </source>
</evidence>
<protein>
    <recommendedName>
        <fullName evidence="6">SH3 domain-containing protein</fullName>
    </recommendedName>
</protein>
<comment type="caution">
    <text evidence="7">The sequence shown here is derived from an EMBL/GenBank/DDBJ whole genome shotgun (WGS) entry which is preliminary data.</text>
</comment>
<feature type="signal peptide" evidence="5">
    <location>
        <begin position="1"/>
        <end position="20"/>
    </location>
</feature>
<keyword evidence="4" id="KW-1133">Transmembrane helix</keyword>
<keyword evidence="1 2" id="KW-0728">SH3 domain</keyword>
<dbReference type="Gene3D" id="2.30.30.40">
    <property type="entry name" value="SH3 Domains"/>
    <property type="match status" value="1"/>
</dbReference>
<evidence type="ECO:0000256" key="4">
    <source>
        <dbReference type="SAM" id="Phobius"/>
    </source>
</evidence>
<feature type="chain" id="PRO_5042204920" description="SH3 domain-containing protein" evidence="5">
    <location>
        <begin position="21"/>
        <end position="423"/>
    </location>
</feature>
<evidence type="ECO:0000256" key="2">
    <source>
        <dbReference type="PROSITE-ProRule" id="PRU00192"/>
    </source>
</evidence>
<dbReference type="SUPFAM" id="SSF50044">
    <property type="entry name" value="SH3-domain"/>
    <property type="match status" value="1"/>
</dbReference>
<keyword evidence="4" id="KW-0472">Membrane</keyword>
<feature type="region of interest" description="Disordered" evidence="3">
    <location>
        <begin position="292"/>
        <end position="314"/>
    </location>
</feature>
<accession>A0AAD5Y1A0</accession>
<evidence type="ECO:0000256" key="3">
    <source>
        <dbReference type="SAM" id="MobiDB-lite"/>
    </source>
</evidence>
<dbReference type="AlphaFoldDB" id="A0AAD5Y1A0"/>